<dbReference type="InterPro" id="IPR036259">
    <property type="entry name" value="MFS_trans_sf"/>
</dbReference>
<feature type="domain" description="Major facilitator superfamily (MFS) profile" evidence="3">
    <location>
        <begin position="1"/>
        <end position="71"/>
    </location>
</feature>
<dbReference type="PROSITE" id="PS50850">
    <property type="entry name" value="MFS"/>
    <property type="match status" value="1"/>
</dbReference>
<keyword evidence="2" id="KW-1133">Transmembrane helix</keyword>
<evidence type="ECO:0000256" key="2">
    <source>
        <dbReference type="SAM" id="Phobius"/>
    </source>
</evidence>
<evidence type="ECO:0000313" key="5">
    <source>
        <dbReference type="Proteomes" id="UP000288716"/>
    </source>
</evidence>
<evidence type="ECO:0000313" key="4">
    <source>
        <dbReference type="EMBL" id="RWS22405.1"/>
    </source>
</evidence>
<proteinExistence type="predicted"/>
<evidence type="ECO:0000259" key="3">
    <source>
        <dbReference type="PROSITE" id="PS50850"/>
    </source>
</evidence>
<evidence type="ECO:0000256" key="1">
    <source>
        <dbReference type="ARBA" id="ARBA00004141"/>
    </source>
</evidence>
<dbReference type="STRING" id="299467.A0A443S4J1"/>
<protein>
    <submittedName>
        <fullName evidence="4">MFS-type transporter SLC18B1-like protein</fullName>
    </submittedName>
</protein>
<dbReference type="AlphaFoldDB" id="A0A443S4J1"/>
<dbReference type="VEuPathDB" id="VectorBase:LDEU009635"/>
<reference evidence="4 5" key="1">
    <citation type="journal article" date="2018" name="Gigascience">
        <title>Genomes of trombidid mites reveal novel predicted allergens and laterally-transferred genes associated with secondary metabolism.</title>
        <authorList>
            <person name="Dong X."/>
            <person name="Chaisiri K."/>
            <person name="Xia D."/>
            <person name="Armstrong S.D."/>
            <person name="Fang Y."/>
            <person name="Donnelly M.J."/>
            <person name="Kadowaki T."/>
            <person name="McGarry J.W."/>
            <person name="Darby A.C."/>
            <person name="Makepeace B.L."/>
        </authorList>
    </citation>
    <scope>NUCLEOTIDE SEQUENCE [LARGE SCALE GENOMIC DNA]</scope>
    <source>
        <strain evidence="4">UoL-UT</strain>
    </source>
</reference>
<dbReference type="Gene3D" id="1.20.1250.20">
    <property type="entry name" value="MFS general substrate transporter like domains"/>
    <property type="match status" value="1"/>
</dbReference>
<keyword evidence="2" id="KW-0472">Membrane</keyword>
<keyword evidence="5" id="KW-1185">Reference proteome</keyword>
<keyword evidence="2" id="KW-0812">Transmembrane</keyword>
<comment type="caution">
    <text evidence="4">The sequence shown here is derived from an EMBL/GenBank/DDBJ whole genome shotgun (WGS) entry which is preliminary data.</text>
</comment>
<dbReference type="GO" id="GO:0016020">
    <property type="term" value="C:membrane"/>
    <property type="evidence" value="ECO:0007669"/>
    <property type="project" value="UniProtKB-SubCell"/>
</dbReference>
<name>A0A443S4J1_9ACAR</name>
<dbReference type="InterPro" id="IPR020846">
    <property type="entry name" value="MFS_dom"/>
</dbReference>
<comment type="subcellular location">
    <subcellularLocation>
        <location evidence="1">Membrane</location>
        <topology evidence="1">Multi-pass membrane protein</topology>
    </subcellularLocation>
</comment>
<organism evidence="4 5">
    <name type="scientific">Leptotrombidium deliense</name>
    <dbReference type="NCBI Taxonomy" id="299467"/>
    <lineage>
        <taxon>Eukaryota</taxon>
        <taxon>Metazoa</taxon>
        <taxon>Ecdysozoa</taxon>
        <taxon>Arthropoda</taxon>
        <taxon>Chelicerata</taxon>
        <taxon>Arachnida</taxon>
        <taxon>Acari</taxon>
        <taxon>Acariformes</taxon>
        <taxon>Trombidiformes</taxon>
        <taxon>Prostigmata</taxon>
        <taxon>Anystina</taxon>
        <taxon>Parasitengona</taxon>
        <taxon>Trombiculoidea</taxon>
        <taxon>Trombiculidae</taxon>
        <taxon>Leptotrombidium</taxon>
    </lineage>
</organism>
<dbReference type="GO" id="GO:0022857">
    <property type="term" value="F:transmembrane transporter activity"/>
    <property type="evidence" value="ECO:0007669"/>
    <property type="project" value="InterPro"/>
</dbReference>
<dbReference type="OrthoDB" id="6511931at2759"/>
<feature type="transmembrane region" description="Helical" evidence="2">
    <location>
        <begin position="12"/>
        <end position="32"/>
    </location>
</feature>
<feature type="transmembrane region" description="Helical" evidence="2">
    <location>
        <begin position="44"/>
        <end position="70"/>
    </location>
</feature>
<feature type="non-terminal residue" evidence="4">
    <location>
        <position position="71"/>
    </location>
</feature>
<gene>
    <name evidence="4" type="ORF">B4U80_07480</name>
</gene>
<dbReference type="EMBL" id="NCKV01008907">
    <property type="protein sequence ID" value="RWS22405.1"/>
    <property type="molecule type" value="Genomic_DNA"/>
</dbReference>
<accession>A0A443S4J1</accession>
<sequence>MQAVTGKLLPFVGSKIALSVGIFLVGFCNILFGLLEYLEQYETFVSLCFIVRILEAIGAGLINTTSFLILI</sequence>
<dbReference type="Proteomes" id="UP000288716">
    <property type="component" value="Unassembled WGS sequence"/>
</dbReference>